<feature type="transmembrane region" description="Helical" evidence="1">
    <location>
        <begin position="91"/>
        <end position="109"/>
    </location>
</feature>
<evidence type="ECO:0000256" key="1">
    <source>
        <dbReference type="SAM" id="Phobius"/>
    </source>
</evidence>
<feature type="transmembrane region" description="Helical" evidence="1">
    <location>
        <begin position="60"/>
        <end position="79"/>
    </location>
</feature>
<accession>A0ABS9VH07</accession>
<dbReference type="RefSeq" id="WP_241414598.1">
    <property type="nucleotide sequence ID" value="NZ_JAKZGO010000029.1"/>
</dbReference>
<feature type="transmembrane region" description="Helical" evidence="1">
    <location>
        <begin position="153"/>
        <end position="173"/>
    </location>
</feature>
<gene>
    <name evidence="2" type="ORF">MM213_19685</name>
</gene>
<keyword evidence="1" id="KW-0472">Membrane</keyword>
<evidence type="ECO:0000313" key="3">
    <source>
        <dbReference type="Proteomes" id="UP001165430"/>
    </source>
</evidence>
<keyword evidence="1" id="KW-1133">Transmembrane helix</keyword>
<feature type="transmembrane region" description="Helical" evidence="1">
    <location>
        <begin position="36"/>
        <end position="54"/>
    </location>
</feature>
<name>A0ABS9VH07_9BACT</name>
<protein>
    <submittedName>
        <fullName evidence="2">Uncharacterized protein</fullName>
    </submittedName>
</protein>
<proteinExistence type="predicted"/>
<reference evidence="2" key="1">
    <citation type="submission" date="2022-03" db="EMBL/GenBank/DDBJ databases">
        <title>De novo assembled genomes of Belliella spp. (Cyclobacteriaceae) strains.</title>
        <authorList>
            <person name="Szabo A."/>
            <person name="Korponai K."/>
            <person name="Felfoldi T."/>
        </authorList>
    </citation>
    <scope>NUCLEOTIDE SEQUENCE</scope>
    <source>
        <strain evidence="2">DSM 111903</strain>
    </source>
</reference>
<organism evidence="2 3">
    <name type="scientific">Belliella alkalica</name>
    <dbReference type="NCBI Taxonomy" id="1730871"/>
    <lineage>
        <taxon>Bacteria</taxon>
        <taxon>Pseudomonadati</taxon>
        <taxon>Bacteroidota</taxon>
        <taxon>Cytophagia</taxon>
        <taxon>Cytophagales</taxon>
        <taxon>Cyclobacteriaceae</taxon>
        <taxon>Belliella</taxon>
    </lineage>
</organism>
<feature type="transmembrane region" description="Helical" evidence="1">
    <location>
        <begin position="6"/>
        <end position="24"/>
    </location>
</feature>
<evidence type="ECO:0000313" key="2">
    <source>
        <dbReference type="EMBL" id="MCH7415732.1"/>
    </source>
</evidence>
<dbReference type="EMBL" id="JAKZGO010000029">
    <property type="protein sequence ID" value="MCH7415732.1"/>
    <property type="molecule type" value="Genomic_DNA"/>
</dbReference>
<dbReference type="Proteomes" id="UP001165430">
    <property type="component" value="Unassembled WGS sequence"/>
</dbReference>
<feature type="transmembrane region" description="Helical" evidence="1">
    <location>
        <begin position="193"/>
        <end position="215"/>
    </location>
</feature>
<feature type="transmembrane region" description="Helical" evidence="1">
    <location>
        <begin position="121"/>
        <end position="141"/>
    </location>
</feature>
<keyword evidence="3" id="KW-1185">Reference proteome</keyword>
<keyword evidence="1" id="KW-0812">Transmembrane</keyword>
<sequence length="222" mass="25974">MEIIDWYNGLILVGLLLSTPLFFFKNPYKKQHLITFLILIVATILEFYGTYTYLRKINNTIAYNLFFVYAETLLVLWFFSSILKTNISLKVIKIVSITFIILGLTFSFLTKDLDSFHAIPFSIGCFVIITCCIYFFSNLFVKEWYTNDNLLTNPIFWIVTFLFLFYSATFLYFSSLNLLVSIDQQLNYILGTINRIMAVLMYLGMGFSFYIPMLVHRTSKLS</sequence>
<comment type="caution">
    <text evidence="2">The sequence shown here is derived from an EMBL/GenBank/DDBJ whole genome shotgun (WGS) entry which is preliminary data.</text>
</comment>